<evidence type="ECO:0000313" key="1">
    <source>
        <dbReference type="EMBL" id="RZD18809.1"/>
    </source>
</evidence>
<dbReference type="Proteomes" id="UP000319296">
    <property type="component" value="Unassembled WGS sequence"/>
</dbReference>
<organism evidence="1 2">
    <name type="scientific">Candidatus Acididesulfobacter diazotrophicus</name>
    <dbReference type="NCBI Taxonomy" id="2597226"/>
    <lineage>
        <taxon>Bacteria</taxon>
        <taxon>Deltaproteobacteria</taxon>
        <taxon>Candidatus Acidulodesulfobacterales</taxon>
        <taxon>Candidatus Acididesulfobacter</taxon>
    </lineage>
</organism>
<protein>
    <submittedName>
        <fullName evidence="1">Uncharacterized protein</fullName>
    </submittedName>
</protein>
<dbReference type="InterPro" id="IPR011486">
    <property type="entry name" value="BBP2"/>
</dbReference>
<sequence length="498" mass="57213">MKKLIFILNLVIAAQFITAYVFIKNSNAAYNAGYNINNNVYNNIYDNKRTNLNGDILKNIHRVIQCNDTNYNTNNYIGKIDVDINKSKKNTFLSQIKLFGTFAASYTYNFANPAANSQFPYGNYNGNYIDNYKVNGFTLNELDLTVSKNAFSDGRNIFGIGFKATLDIGENIQDVGPYTGNYSYYTEPIYNRPLYGFRNLYISLGLPVGNGLKVEIGEKNYLIGFESYNLSRLWENTYSPITAIEPGELTGIFLSYPFIPKKLKMVFGTALTDNAMVPIDRYPTFEFITSYKPFKNIKLKFHEGIVYGAENFIIYNNSLIRDNTNKFFYNFADVKYSPFNFWTFVLDYEVGLNSGINKSIIEKNNINANKFNFQASTTTSVYPSYLISTSNLTYDKSHFSGLAFYIHHFDILNFGRFSQTLREVKVWDPNGMWEENSIPGEAFNYFDSTFTIGLRPNLNIFKNTQFRLELENQIANRKVYGDGNSTQNTINFMVVRTF</sequence>
<name>A0A519BNL9_9DELT</name>
<dbReference type="Pfam" id="PF07642">
    <property type="entry name" value="BBP2"/>
    <property type="match status" value="1"/>
</dbReference>
<dbReference type="EMBL" id="SGBB01000005">
    <property type="protein sequence ID" value="RZD18809.1"/>
    <property type="molecule type" value="Genomic_DNA"/>
</dbReference>
<accession>A0A519BNL9</accession>
<evidence type="ECO:0000313" key="2">
    <source>
        <dbReference type="Proteomes" id="UP000319296"/>
    </source>
</evidence>
<comment type="caution">
    <text evidence="1">The sequence shown here is derived from an EMBL/GenBank/DDBJ whole genome shotgun (WGS) entry which is preliminary data.</text>
</comment>
<reference evidence="1 2" key="1">
    <citation type="journal article" date="2019" name="ISME J.">
        <title>Insights into ecological role of a new deltaproteobacterial order Candidatus Acidulodesulfobacterales by metagenomics and metatranscriptomics.</title>
        <authorList>
            <person name="Tan S."/>
            <person name="Liu J."/>
            <person name="Fang Y."/>
            <person name="Hedlund B.P."/>
            <person name="Lian Z.H."/>
            <person name="Huang L.Y."/>
            <person name="Li J.T."/>
            <person name="Huang L.N."/>
            <person name="Li W.J."/>
            <person name="Jiang H.C."/>
            <person name="Dong H.L."/>
            <person name="Shu W.S."/>
        </authorList>
    </citation>
    <scope>NUCLEOTIDE SEQUENCE [LARGE SCALE GENOMIC DNA]</scope>
    <source>
        <strain evidence="1">AP1</strain>
    </source>
</reference>
<dbReference type="AlphaFoldDB" id="A0A519BNL9"/>
<proteinExistence type="predicted"/>
<gene>
    <name evidence="1" type="ORF">EVG15_04300</name>
</gene>